<protein>
    <recommendedName>
        <fullName evidence="5">NHL repeat containing protein-like protein</fullName>
    </recommendedName>
</protein>
<dbReference type="SUPFAM" id="SSF101898">
    <property type="entry name" value="NHL repeat"/>
    <property type="match status" value="1"/>
</dbReference>
<accession>A0A820GDA3</accession>
<gene>
    <name evidence="3" type="ORF">OXD698_LOCUS44671</name>
</gene>
<organism evidence="3 4">
    <name type="scientific">Adineta steineri</name>
    <dbReference type="NCBI Taxonomy" id="433720"/>
    <lineage>
        <taxon>Eukaryota</taxon>
        <taxon>Metazoa</taxon>
        <taxon>Spiralia</taxon>
        <taxon>Gnathifera</taxon>
        <taxon>Rotifera</taxon>
        <taxon>Eurotatoria</taxon>
        <taxon>Bdelloidea</taxon>
        <taxon>Adinetida</taxon>
        <taxon>Adinetidae</taxon>
        <taxon>Adineta</taxon>
    </lineage>
</organism>
<evidence type="ECO:0000256" key="1">
    <source>
        <dbReference type="ARBA" id="ARBA00022729"/>
    </source>
</evidence>
<reference evidence="3" key="1">
    <citation type="submission" date="2021-02" db="EMBL/GenBank/DDBJ databases">
        <authorList>
            <person name="Nowell W R."/>
        </authorList>
    </citation>
    <scope>NUCLEOTIDE SEQUENCE</scope>
</reference>
<keyword evidence="2" id="KW-0325">Glycoprotein</keyword>
<dbReference type="CDD" id="cd05819">
    <property type="entry name" value="NHL"/>
    <property type="match status" value="1"/>
</dbReference>
<evidence type="ECO:0008006" key="5">
    <source>
        <dbReference type="Google" id="ProtNLM"/>
    </source>
</evidence>
<evidence type="ECO:0000313" key="4">
    <source>
        <dbReference type="Proteomes" id="UP000663844"/>
    </source>
</evidence>
<dbReference type="Proteomes" id="UP000663844">
    <property type="component" value="Unassembled WGS sequence"/>
</dbReference>
<proteinExistence type="predicted"/>
<dbReference type="PANTHER" id="PTHR10680:SF14">
    <property type="entry name" value="PEPTIDYL-GLYCINE ALPHA-AMIDATING MONOOXYGENASE"/>
    <property type="match status" value="1"/>
</dbReference>
<dbReference type="PANTHER" id="PTHR10680">
    <property type="entry name" value="PEPTIDYL-GLYCINE ALPHA-AMIDATING MONOOXYGENASE"/>
    <property type="match status" value="1"/>
</dbReference>
<dbReference type="InterPro" id="IPR011042">
    <property type="entry name" value="6-blade_b-propeller_TolB-like"/>
</dbReference>
<dbReference type="AlphaFoldDB" id="A0A820GDA3"/>
<sequence>MCMTQLFQGQVCSNTYACRTDLNLSCQPSCDFTYRCSASPVVGIGQTVAGFCNGSTDNATFGVMGPWGIYVSPFDGILYVANYAVPRVQSFLPFSRIGSTILSNAASLFQDIFVDSSHNIYMSDSGIGQGIIYIQRPGMNLTSFPPIGRSNPNCSLAGLYDIRGVVVDGSGNVYASSATCNTVVKWPPNSSTGTLVGGKLGSFGSSSNLLEWPRFIHLDEDRAFLYVADSTNSRIQKFIIGSNGTGITVAGGNGAGTNLNQLDHPVGVWVTRNGQTLYITDSNNNRVMRWNLGDTQGSVVAGSASGVAGSTNTLFSYPSDLALDPTETYLYVSDYYNNRVQRFRLQ</sequence>
<evidence type="ECO:0000256" key="2">
    <source>
        <dbReference type="ARBA" id="ARBA00023180"/>
    </source>
</evidence>
<name>A0A820GDA3_9BILA</name>
<evidence type="ECO:0000313" key="3">
    <source>
        <dbReference type="EMBL" id="CAF4273942.1"/>
    </source>
</evidence>
<dbReference type="EMBL" id="CAJOAZ010013945">
    <property type="protein sequence ID" value="CAF4273942.1"/>
    <property type="molecule type" value="Genomic_DNA"/>
</dbReference>
<comment type="caution">
    <text evidence="3">The sequence shown here is derived from an EMBL/GenBank/DDBJ whole genome shotgun (WGS) entry which is preliminary data.</text>
</comment>
<dbReference type="Gene3D" id="2.120.10.30">
    <property type="entry name" value="TolB, C-terminal domain"/>
    <property type="match status" value="3"/>
</dbReference>
<keyword evidence="1" id="KW-0732">Signal</keyword>